<evidence type="ECO:0000313" key="2">
    <source>
        <dbReference type="Proteomes" id="UP001274321"/>
    </source>
</evidence>
<dbReference type="RefSeq" id="WP_319843662.1">
    <property type="nucleotide sequence ID" value="NZ_JAXAFJ010000002.1"/>
</dbReference>
<evidence type="ECO:0000313" key="1">
    <source>
        <dbReference type="EMBL" id="MDX6805552.1"/>
    </source>
</evidence>
<sequence>MNPLNPSGKRAIVTPVLGFDAFVVDEPWPWRDENAEAIGEHWARAAAEKPSLFDGEVLVARRFSIEDGIWRGAHIVVRYSGLNYWLSQGFIETGACNTFASAVVVTADGAVLLGRMGAHTANAGRLYFPCGTPDLDDVTGGRLDFEASMLRELEEETGLGADVLVPSEQRWISQDGPLVCCARRIDTRLTADEVRARFEAHRASGGDDELADIVLVRDAASLNNVLEYARSLVEIVTGGRAA</sequence>
<keyword evidence="2" id="KW-1185">Reference proteome</keyword>
<dbReference type="Gene3D" id="3.90.79.10">
    <property type="entry name" value="Nucleoside Triphosphate Pyrophosphohydrolase"/>
    <property type="match status" value="1"/>
</dbReference>
<accession>A0ABU4RL38</accession>
<dbReference type="Proteomes" id="UP001274321">
    <property type="component" value="Unassembled WGS sequence"/>
</dbReference>
<dbReference type="InterPro" id="IPR015797">
    <property type="entry name" value="NUDIX_hydrolase-like_dom_sf"/>
</dbReference>
<proteinExistence type="predicted"/>
<gene>
    <name evidence="1" type="ORF">SCD90_05710</name>
</gene>
<dbReference type="EMBL" id="JAXAFJ010000002">
    <property type="protein sequence ID" value="MDX6805552.1"/>
    <property type="molecule type" value="Genomic_DNA"/>
</dbReference>
<name>A0ABU4RL38_9HYPH</name>
<protein>
    <submittedName>
        <fullName evidence="1">NUDIX domain-containing protein</fullName>
    </submittedName>
</protein>
<organism evidence="1 2">
    <name type="scientific">Terrihabitans rhizophilus</name>
    <dbReference type="NCBI Taxonomy" id="3092662"/>
    <lineage>
        <taxon>Bacteria</taxon>
        <taxon>Pseudomonadati</taxon>
        <taxon>Pseudomonadota</taxon>
        <taxon>Alphaproteobacteria</taxon>
        <taxon>Hyphomicrobiales</taxon>
        <taxon>Terrihabitans</taxon>
    </lineage>
</organism>
<comment type="caution">
    <text evidence="1">The sequence shown here is derived from an EMBL/GenBank/DDBJ whole genome shotgun (WGS) entry which is preliminary data.</text>
</comment>
<dbReference type="SUPFAM" id="SSF55811">
    <property type="entry name" value="Nudix"/>
    <property type="match status" value="1"/>
</dbReference>
<reference evidence="1 2" key="1">
    <citation type="submission" date="2023-11" db="EMBL/GenBank/DDBJ databases">
        <authorList>
            <person name="Bao R."/>
        </authorList>
    </citation>
    <scope>NUCLEOTIDE SEQUENCE [LARGE SCALE GENOMIC DNA]</scope>
    <source>
        <strain evidence="1 2">PJ23</strain>
    </source>
</reference>